<dbReference type="EMBL" id="GL376597">
    <property type="status" value="NOT_ANNOTATED_CDS"/>
    <property type="molecule type" value="Genomic_DNA"/>
</dbReference>
<proteinExistence type="predicted"/>
<dbReference type="AlphaFoldDB" id="K3X8M8"/>
<sequence>MEDDAYEAAVASEGDNASFSVDRDGLLRDFLERFALAVDTPSKRAIVASALLPGSSEALYYSGLCDLHDVQTLLNENTQENDVLAWERLEDKKKALESTVVDLQTRYCHKKAARLQQRLLLLQMELQKRLNKPKEDFQRGVFVVEVLEGGQTCRAILRKGFLRHVERITIEGHELLVLNERGEMVRDARALVLNLKSGNSKAQPGRYYNADRSGKILIPFRHRSAANDQYAIVFCHNDFGFFQRSFAYLTEKLELCADMHIDYEQLVPGAKAQLVARPYLLVGETRQEVSFFDTLTQVTMTVKFAKAESEAGGSEEVQAFSGIQHFIESGCSFEIPMDADSFTVTLSARASKTDQSGSSVGDAKYAPPLLSCTKSFQVTRVMKSAGIASLHLTRRPTPSSSTPGYILMVLGHNGEPVPNVEVAVACEHVCFVNKITATLQSSLSGEIDLGQLIGVQKISATLPKHHELGEWDWELPNFCFYQPQNIYCSVGEVIEIPIAPVFRDQMLSWHSHNL</sequence>
<organism evidence="1 2">
    <name type="scientific">Globisporangium ultimum (strain ATCC 200006 / CBS 805.95 / DAOM BR144)</name>
    <name type="common">Pythium ultimum</name>
    <dbReference type="NCBI Taxonomy" id="431595"/>
    <lineage>
        <taxon>Eukaryota</taxon>
        <taxon>Sar</taxon>
        <taxon>Stramenopiles</taxon>
        <taxon>Oomycota</taxon>
        <taxon>Peronosporomycetes</taxon>
        <taxon>Pythiales</taxon>
        <taxon>Pythiaceae</taxon>
        <taxon>Globisporangium</taxon>
    </lineage>
</organism>
<reference evidence="1" key="3">
    <citation type="submission" date="2015-02" db="UniProtKB">
        <authorList>
            <consortium name="EnsemblProtists"/>
        </authorList>
    </citation>
    <scope>IDENTIFICATION</scope>
    <source>
        <strain evidence="1">DAOM BR144</strain>
    </source>
</reference>
<evidence type="ECO:0000313" key="2">
    <source>
        <dbReference type="Proteomes" id="UP000019132"/>
    </source>
</evidence>
<dbReference type="InParanoid" id="K3X8M8"/>
<dbReference type="VEuPathDB" id="FungiDB:PYU1_G013548"/>
<dbReference type="HOGENOM" id="CLU_530630_0_0_1"/>
<dbReference type="eggNOG" id="ENOG502QT0W">
    <property type="taxonomic scope" value="Eukaryota"/>
</dbReference>
<evidence type="ECO:0000313" key="1">
    <source>
        <dbReference type="EnsemblProtists" id="PYU1_T013577"/>
    </source>
</evidence>
<protein>
    <submittedName>
        <fullName evidence="1">Uncharacterized protein</fullName>
    </submittedName>
</protein>
<keyword evidence="2" id="KW-1185">Reference proteome</keyword>
<accession>K3X8M8</accession>
<dbReference type="Proteomes" id="UP000019132">
    <property type="component" value="Unassembled WGS sequence"/>
</dbReference>
<reference evidence="2" key="1">
    <citation type="journal article" date="2010" name="Genome Biol.">
        <title>Genome sequence of the necrotrophic plant pathogen Pythium ultimum reveals original pathogenicity mechanisms and effector repertoire.</title>
        <authorList>
            <person name="Levesque C.A."/>
            <person name="Brouwer H."/>
            <person name="Cano L."/>
            <person name="Hamilton J.P."/>
            <person name="Holt C."/>
            <person name="Huitema E."/>
            <person name="Raffaele S."/>
            <person name="Robideau G.P."/>
            <person name="Thines M."/>
            <person name="Win J."/>
            <person name="Zerillo M.M."/>
            <person name="Beakes G.W."/>
            <person name="Boore J.L."/>
            <person name="Busam D."/>
            <person name="Dumas B."/>
            <person name="Ferriera S."/>
            <person name="Fuerstenberg S.I."/>
            <person name="Gachon C.M."/>
            <person name="Gaulin E."/>
            <person name="Govers F."/>
            <person name="Grenville-Briggs L."/>
            <person name="Horner N."/>
            <person name="Hostetler J."/>
            <person name="Jiang R.H."/>
            <person name="Johnson J."/>
            <person name="Krajaejun T."/>
            <person name="Lin H."/>
            <person name="Meijer H.J."/>
            <person name="Moore B."/>
            <person name="Morris P."/>
            <person name="Phuntmart V."/>
            <person name="Puiu D."/>
            <person name="Shetty J."/>
            <person name="Stajich J.E."/>
            <person name="Tripathy S."/>
            <person name="Wawra S."/>
            <person name="van West P."/>
            <person name="Whitty B.R."/>
            <person name="Coutinho P.M."/>
            <person name="Henrissat B."/>
            <person name="Martin F."/>
            <person name="Thomas P.D."/>
            <person name="Tyler B.M."/>
            <person name="De Vries R.P."/>
            <person name="Kamoun S."/>
            <person name="Yandell M."/>
            <person name="Tisserat N."/>
            <person name="Buell C.R."/>
        </authorList>
    </citation>
    <scope>NUCLEOTIDE SEQUENCE</scope>
    <source>
        <strain evidence="2">DAOM:BR144</strain>
    </source>
</reference>
<name>K3X8M8_GLOUD</name>
<dbReference type="STRING" id="431595.K3X8M8"/>
<dbReference type="EnsemblProtists" id="PYU1_T013577">
    <property type="protein sequence ID" value="PYU1_T013577"/>
    <property type="gene ID" value="PYU1_G013548"/>
</dbReference>
<reference evidence="2" key="2">
    <citation type="submission" date="2010-04" db="EMBL/GenBank/DDBJ databases">
        <authorList>
            <person name="Buell R."/>
            <person name="Hamilton J."/>
            <person name="Hostetler J."/>
        </authorList>
    </citation>
    <scope>NUCLEOTIDE SEQUENCE [LARGE SCALE GENOMIC DNA]</scope>
    <source>
        <strain evidence="2">DAOM:BR144</strain>
    </source>
</reference>